<evidence type="ECO:0000313" key="3">
    <source>
        <dbReference type="Proteomes" id="UP000332933"/>
    </source>
</evidence>
<dbReference type="AlphaFoldDB" id="A0A485K708"/>
<accession>A0A485K708</accession>
<dbReference type="EMBL" id="CAADRA010000054">
    <property type="protein sequence ID" value="VFT78101.1"/>
    <property type="molecule type" value="Genomic_DNA"/>
</dbReference>
<dbReference type="EMBL" id="VJMH01000054">
    <property type="protein sequence ID" value="KAF0719681.1"/>
    <property type="molecule type" value="Genomic_DNA"/>
</dbReference>
<proteinExistence type="predicted"/>
<reference evidence="2 3" key="1">
    <citation type="submission" date="2019-03" db="EMBL/GenBank/DDBJ databases">
        <authorList>
            <person name="Gaulin E."/>
            <person name="Dumas B."/>
        </authorList>
    </citation>
    <scope>NUCLEOTIDE SEQUENCE [LARGE SCALE GENOMIC DNA]</scope>
    <source>
        <strain evidence="2">CBS 568.67</strain>
    </source>
</reference>
<protein>
    <submittedName>
        <fullName evidence="2">Aste57867_877 protein</fullName>
    </submittedName>
</protein>
<keyword evidence="3" id="KW-1185">Reference proteome</keyword>
<evidence type="ECO:0000313" key="1">
    <source>
        <dbReference type="EMBL" id="KAF0719681.1"/>
    </source>
</evidence>
<dbReference type="Proteomes" id="UP000332933">
    <property type="component" value="Unassembled WGS sequence"/>
</dbReference>
<organism evidence="2 3">
    <name type="scientific">Aphanomyces stellatus</name>
    <dbReference type="NCBI Taxonomy" id="120398"/>
    <lineage>
        <taxon>Eukaryota</taxon>
        <taxon>Sar</taxon>
        <taxon>Stramenopiles</taxon>
        <taxon>Oomycota</taxon>
        <taxon>Saprolegniomycetes</taxon>
        <taxon>Saprolegniales</taxon>
        <taxon>Verrucalvaceae</taxon>
        <taxon>Aphanomyces</taxon>
    </lineage>
</organism>
<evidence type="ECO:0000313" key="2">
    <source>
        <dbReference type="EMBL" id="VFT78101.1"/>
    </source>
</evidence>
<reference evidence="1" key="2">
    <citation type="submission" date="2019-06" db="EMBL/GenBank/DDBJ databases">
        <title>Genomics analysis of Aphanomyces spp. identifies a new class of oomycete effector associated with host adaptation.</title>
        <authorList>
            <person name="Gaulin E."/>
        </authorList>
    </citation>
    <scope>NUCLEOTIDE SEQUENCE</scope>
    <source>
        <strain evidence="1">CBS 578.67</strain>
    </source>
</reference>
<name>A0A485K708_9STRA</name>
<sequence length="289" mass="32946">MTQRMHTFLNAKTGSERSTLRWRHAWSLDEVATMLNFECARDTHPCNIDYLLDWLQYIGSTTLVYDQAIAAIQTAVQFDHLDLALHILETIAPTKCHYSVNLFAMSLLNTKMESIVLAFLRLPGPATLMDHCKPIHVDVAIDWMVLAVQLRVTGVVAEFETIHRFRPLLFACCYFSPIEDRRLWAGVLDRYQVYMALQAIGRAIFAWPRTHLGFRDYIGTLCSRVWFAPDGDGEAMKYWCTTCNNLKVHHRGSKCCGFVPKVCYGTCCTISSAKSSGWFSSYSTSNPEY</sequence>
<gene>
    <name evidence="2" type="primary">Aste57867_877</name>
    <name evidence="1" type="ORF">As57867_000876</name>
    <name evidence="2" type="ORF">ASTE57867_877</name>
</gene>